<dbReference type="OrthoDB" id="673831at2"/>
<proteinExistence type="predicted"/>
<organism evidence="1 2">
    <name type="scientific">Chitinophaga jiangningensis</name>
    <dbReference type="NCBI Taxonomy" id="1419482"/>
    <lineage>
        <taxon>Bacteria</taxon>
        <taxon>Pseudomonadati</taxon>
        <taxon>Bacteroidota</taxon>
        <taxon>Chitinophagia</taxon>
        <taxon>Chitinophagales</taxon>
        <taxon>Chitinophagaceae</taxon>
        <taxon>Chitinophaga</taxon>
    </lineage>
</organism>
<gene>
    <name evidence="1" type="ORF">SAMN05444266_101719</name>
</gene>
<sequence length="84" mass="9393">MDWDEILDPFSQDFQQAMEEQLRIVNVQDGLVTAANALVKAHFPSAEKLSAQAQKKLQRVIISQSVQMANAIHEAMQQGPAEEE</sequence>
<protein>
    <submittedName>
        <fullName evidence="1">Uncharacterized protein</fullName>
    </submittedName>
</protein>
<dbReference type="AlphaFoldDB" id="A0A1M6WQ11"/>
<reference evidence="1 2" key="1">
    <citation type="submission" date="2016-11" db="EMBL/GenBank/DDBJ databases">
        <authorList>
            <person name="Jaros S."/>
            <person name="Januszkiewicz K."/>
            <person name="Wedrychowicz H."/>
        </authorList>
    </citation>
    <scope>NUCLEOTIDE SEQUENCE [LARGE SCALE GENOMIC DNA]</scope>
    <source>
        <strain evidence="1 2">DSM 27406</strain>
    </source>
</reference>
<dbReference type="EMBL" id="FRBL01000001">
    <property type="protein sequence ID" value="SHK95771.1"/>
    <property type="molecule type" value="Genomic_DNA"/>
</dbReference>
<accession>A0A1M6WQ11</accession>
<dbReference type="Proteomes" id="UP000184420">
    <property type="component" value="Unassembled WGS sequence"/>
</dbReference>
<name>A0A1M6WQ11_9BACT</name>
<evidence type="ECO:0000313" key="2">
    <source>
        <dbReference type="Proteomes" id="UP000184420"/>
    </source>
</evidence>
<keyword evidence="2" id="KW-1185">Reference proteome</keyword>
<evidence type="ECO:0000313" key="1">
    <source>
        <dbReference type="EMBL" id="SHK95771.1"/>
    </source>
</evidence>
<dbReference type="RefSeq" id="WP_073078062.1">
    <property type="nucleotide sequence ID" value="NZ_FRBL01000001.1"/>
</dbReference>